<reference evidence="1 2" key="1">
    <citation type="submission" date="2024-01" db="EMBL/GenBank/DDBJ databases">
        <authorList>
            <person name="Waweru B."/>
        </authorList>
    </citation>
    <scope>NUCLEOTIDE SEQUENCE [LARGE SCALE GENOMIC DNA]</scope>
</reference>
<gene>
    <name evidence="1" type="ORF">DCAF_LOCUS19652</name>
</gene>
<name>A0AAV1S9Q7_9ROSI</name>
<evidence type="ECO:0000313" key="1">
    <source>
        <dbReference type="EMBL" id="CAK7346973.1"/>
    </source>
</evidence>
<evidence type="ECO:0000313" key="2">
    <source>
        <dbReference type="Proteomes" id="UP001314170"/>
    </source>
</evidence>
<proteinExistence type="predicted"/>
<dbReference type="EMBL" id="CAWUPB010001173">
    <property type="protein sequence ID" value="CAK7346973.1"/>
    <property type="molecule type" value="Genomic_DNA"/>
</dbReference>
<dbReference type="AlphaFoldDB" id="A0AAV1S9Q7"/>
<sequence>MIETLKYIGSDALQRQLRELFHLRDSGLDQAFIDALFISQESQAEIVSYVQPSVLSKSTCPLYRGTLFTPTGFSMENPMYDFYDLREDDGCHGNGDNRFIPSQKTGEIEGIARSFTCETR</sequence>
<comment type="caution">
    <text evidence="1">The sequence shown here is derived from an EMBL/GenBank/DDBJ whole genome shotgun (WGS) entry which is preliminary data.</text>
</comment>
<accession>A0AAV1S9Q7</accession>
<keyword evidence="2" id="KW-1185">Reference proteome</keyword>
<organism evidence="1 2">
    <name type="scientific">Dovyalis caffra</name>
    <dbReference type="NCBI Taxonomy" id="77055"/>
    <lineage>
        <taxon>Eukaryota</taxon>
        <taxon>Viridiplantae</taxon>
        <taxon>Streptophyta</taxon>
        <taxon>Embryophyta</taxon>
        <taxon>Tracheophyta</taxon>
        <taxon>Spermatophyta</taxon>
        <taxon>Magnoliopsida</taxon>
        <taxon>eudicotyledons</taxon>
        <taxon>Gunneridae</taxon>
        <taxon>Pentapetalae</taxon>
        <taxon>rosids</taxon>
        <taxon>fabids</taxon>
        <taxon>Malpighiales</taxon>
        <taxon>Salicaceae</taxon>
        <taxon>Flacourtieae</taxon>
        <taxon>Dovyalis</taxon>
    </lineage>
</organism>
<dbReference type="Proteomes" id="UP001314170">
    <property type="component" value="Unassembled WGS sequence"/>
</dbReference>
<protein>
    <submittedName>
        <fullName evidence="1">Uncharacterized protein</fullName>
    </submittedName>
</protein>